<keyword evidence="4" id="KW-0472">Membrane</keyword>
<dbReference type="Gene3D" id="2.60.120.290">
    <property type="entry name" value="Spermadhesin, CUB domain"/>
    <property type="match status" value="1"/>
</dbReference>
<keyword evidence="1 2" id="KW-1015">Disulfide bond</keyword>
<dbReference type="Pfam" id="PF00059">
    <property type="entry name" value="Lectin_C"/>
    <property type="match status" value="1"/>
</dbReference>
<dbReference type="PROSITE" id="PS01180">
    <property type="entry name" value="CUB"/>
    <property type="match status" value="1"/>
</dbReference>
<evidence type="ECO:0000313" key="8">
    <source>
        <dbReference type="EMBL" id="PIK33279.1"/>
    </source>
</evidence>
<proteinExistence type="predicted"/>
<dbReference type="InterPro" id="IPR018378">
    <property type="entry name" value="C-type_lectin_CS"/>
</dbReference>
<dbReference type="EMBL" id="MRZV01002647">
    <property type="protein sequence ID" value="PIK33279.1"/>
    <property type="molecule type" value="Genomic_DNA"/>
</dbReference>
<dbReference type="Pfam" id="PF00041">
    <property type="entry name" value="fn3"/>
    <property type="match status" value="1"/>
</dbReference>
<feature type="compositionally biased region" description="Polar residues" evidence="3">
    <location>
        <begin position="546"/>
        <end position="555"/>
    </location>
</feature>
<feature type="region of interest" description="Disordered" evidence="3">
    <location>
        <begin position="545"/>
        <end position="569"/>
    </location>
</feature>
<organism evidence="8 9">
    <name type="scientific">Stichopus japonicus</name>
    <name type="common">Sea cucumber</name>
    <dbReference type="NCBI Taxonomy" id="307972"/>
    <lineage>
        <taxon>Eukaryota</taxon>
        <taxon>Metazoa</taxon>
        <taxon>Echinodermata</taxon>
        <taxon>Eleutherozoa</taxon>
        <taxon>Echinozoa</taxon>
        <taxon>Holothuroidea</taxon>
        <taxon>Aspidochirotacea</taxon>
        <taxon>Aspidochirotida</taxon>
        <taxon>Stichopodidae</taxon>
        <taxon>Apostichopus</taxon>
    </lineage>
</organism>
<dbReference type="InterPro" id="IPR016187">
    <property type="entry name" value="CTDL_fold"/>
</dbReference>
<dbReference type="CDD" id="cd00037">
    <property type="entry name" value="CLECT"/>
    <property type="match status" value="1"/>
</dbReference>
<sequence>MKLDTLLSLAGPEISIAVSFVHCAVGFDRSYLCEEGWVPGYDFRCYKFGSEMLSWEDARLDCQSIPDGDLVSLRQRQNGSLSVPWVLELHGGLILLQAGTREEAIIGLSKPQADRSLFDRASEGEYRWVTCDALDTWATDNWAPGQPNDLQGNQDCVQMLGSGMWNDLECTSESLYVCEVTVKDYTVDDQSPDTLRGEATDPSTVELTWEPSAYNCEVLGYTIYIQEGINSMTQTVEGGDTTSTLVKNLEPSTVYVFDIAAFTTYDTLPAVGRTVRITMPSASSGECGPSSYTSASGVIISPNYPKPYSNNLGCSYMISLPDSSKVVQLFMNDFHLEDGHDFLTVGIGSDIFENTAYTLTGSEVPSEITTGSSMVWLYFSSDESVTDVGFSISFESLTVETTGAAVGSVMVLVVDETESSGQVNYSRSGQVFQCQIVCQLFQVSWSSVPGHMCSRSVQVSLCRSGQAKCSRSENVVIVDVVEVSEGVEVTFWMSDPTDPTGATAALTSEVKAFDQPWVIATTTVVGFCVLLIVLVLIRNCFCPRTKGSSRTSSNSDDVEMVRNDQDMESLGAYNNNALEIEDDIKRVPVDDDPSTLYTIPTKNSEKTTKAQIESSHEGSTSSVLEDSNEPGSSSSSFKAEEK</sequence>
<feature type="compositionally biased region" description="Polar residues" evidence="3">
    <location>
        <begin position="609"/>
        <end position="631"/>
    </location>
</feature>
<feature type="domain" description="C-type lectin" evidence="6">
    <location>
        <begin position="41"/>
        <end position="179"/>
    </location>
</feature>
<dbReference type="InterPro" id="IPR013783">
    <property type="entry name" value="Ig-like_fold"/>
</dbReference>
<evidence type="ECO:0000256" key="1">
    <source>
        <dbReference type="ARBA" id="ARBA00023157"/>
    </source>
</evidence>
<dbReference type="SMART" id="SM00034">
    <property type="entry name" value="CLECT"/>
    <property type="match status" value="1"/>
</dbReference>
<evidence type="ECO:0000256" key="4">
    <source>
        <dbReference type="SAM" id="Phobius"/>
    </source>
</evidence>
<dbReference type="InterPro" id="IPR016186">
    <property type="entry name" value="C-type_lectin-like/link_sf"/>
</dbReference>
<evidence type="ECO:0000259" key="6">
    <source>
        <dbReference type="PROSITE" id="PS50041"/>
    </source>
</evidence>
<keyword evidence="9" id="KW-1185">Reference proteome</keyword>
<dbReference type="Gene3D" id="2.60.40.10">
    <property type="entry name" value="Immunoglobulins"/>
    <property type="match status" value="1"/>
</dbReference>
<feature type="domain" description="CUB" evidence="5">
    <location>
        <begin position="287"/>
        <end position="397"/>
    </location>
</feature>
<dbReference type="SUPFAM" id="SSF56436">
    <property type="entry name" value="C-type lectin-like"/>
    <property type="match status" value="1"/>
</dbReference>
<dbReference type="InterPro" id="IPR036116">
    <property type="entry name" value="FN3_sf"/>
</dbReference>
<dbReference type="Gene3D" id="3.10.100.10">
    <property type="entry name" value="Mannose-Binding Protein A, subunit A"/>
    <property type="match status" value="1"/>
</dbReference>
<feature type="region of interest" description="Disordered" evidence="3">
    <location>
        <begin position="584"/>
        <end position="642"/>
    </location>
</feature>
<dbReference type="CDD" id="cd00041">
    <property type="entry name" value="CUB"/>
    <property type="match status" value="1"/>
</dbReference>
<dbReference type="CDD" id="cd00063">
    <property type="entry name" value="FN3"/>
    <property type="match status" value="1"/>
</dbReference>
<accession>A0A2G8JC40</accession>
<dbReference type="PROSITE" id="PS50853">
    <property type="entry name" value="FN3"/>
    <property type="match status" value="1"/>
</dbReference>
<keyword evidence="4" id="KW-1133">Transmembrane helix</keyword>
<dbReference type="InterPro" id="IPR003961">
    <property type="entry name" value="FN3_dom"/>
</dbReference>
<gene>
    <name evidence="8" type="ORF">BSL78_29909</name>
</gene>
<dbReference type="InterPro" id="IPR001304">
    <property type="entry name" value="C-type_lectin-like"/>
</dbReference>
<protein>
    <submittedName>
        <fullName evidence="8">Uncharacterized protein</fullName>
    </submittedName>
</protein>
<dbReference type="InterPro" id="IPR035914">
    <property type="entry name" value="Sperma_CUB_dom_sf"/>
</dbReference>
<evidence type="ECO:0000259" key="7">
    <source>
        <dbReference type="PROSITE" id="PS50853"/>
    </source>
</evidence>
<reference evidence="8 9" key="1">
    <citation type="journal article" date="2017" name="PLoS Biol.">
        <title>The sea cucumber genome provides insights into morphological evolution and visceral regeneration.</title>
        <authorList>
            <person name="Zhang X."/>
            <person name="Sun L."/>
            <person name="Yuan J."/>
            <person name="Sun Y."/>
            <person name="Gao Y."/>
            <person name="Zhang L."/>
            <person name="Li S."/>
            <person name="Dai H."/>
            <person name="Hamel J.F."/>
            <person name="Liu C."/>
            <person name="Yu Y."/>
            <person name="Liu S."/>
            <person name="Lin W."/>
            <person name="Guo K."/>
            <person name="Jin S."/>
            <person name="Xu P."/>
            <person name="Storey K.B."/>
            <person name="Huan P."/>
            <person name="Zhang T."/>
            <person name="Zhou Y."/>
            <person name="Zhang J."/>
            <person name="Lin C."/>
            <person name="Li X."/>
            <person name="Xing L."/>
            <person name="Huo D."/>
            <person name="Sun M."/>
            <person name="Wang L."/>
            <person name="Mercier A."/>
            <person name="Li F."/>
            <person name="Yang H."/>
            <person name="Xiang J."/>
        </authorList>
    </citation>
    <scope>NUCLEOTIDE SEQUENCE [LARGE SCALE GENOMIC DNA]</scope>
    <source>
        <strain evidence="8">Shaxun</strain>
        <tissue evidence="8">Muscle</tissue>
    </source>
</reference>
<dbReference type="SUPFAM" id="SSF49854">
    <property type="entry name" value="Spermadhesin, CUB domain"/>
    <property type="match status" value="1"/>
</dbReference>
<dbReference type="OrthoDB" id="441660at2759"/>
<dbReference type="Proteomes" id="UP000230750">
    <property type="component" value="Unassembled WGS sequence"/>
</dbReference>
<evidence type="ECO:0000259" key="5">
    <source>
        <dbReference type="PROSITE" id="PS01180"/>
    </source>
</evidence>
<keyword evidence="4" id="KW-0812">Transmembrane</keyword>
<dbReference type="AlphaFoldDB" id="A0A2G8JC40"/>
<comment type="caution">
    <text evidence="8">The sequence shown here is derived from an EMBL/GenBank/DDBJ whole genome shotgun (WGS) entry which is preliminary data.</text>
</comment>
<feature type="domain" description="Fibronectin type-III" evidence="7">
    <location>
        <begin position="191"/>
        <end position="281"/>
    </location>
</feature>
<feature type="disulfide bond" evidence="2">
    <location>
        <begin position="287"/>
        <end position="314"/>
    </location>
</feature>
<dbReference type="PROSITE" id="PS00615">
    <property type="entry name" value="C_TYPE_LECTIN_1"/>
    <property type="match status" value="1"/>
</dbReference>
<dbReference type="SUPFAM" id="SSF49265">
    <property type="entry name" value="Fibronectin type III"/>
    <property type="match status" value="1"/>
</dbReference>
<name>A0A2G8JC40_STIJA</name>
<evidence type="ECO:0000256" key="3">
    <source>
        <dbReference type="SAM" id="MobiDB-lite"/>
    </source>
</evidence>
<evidence type="ECO:0000256" key="2">
    <source>
        <dbReference type="PROSITE-ProRule" id="PRU00059"/>
    </source>
</evidence>
<comment type="caution">
    <text evidence="2">Lacks conserved residue(s) required for the propagation of feature annotation.</text>
</comment>
<dbReference type="Pfam" id="PF00431">
    <property type="entry name" value="CUB"/>
    <property type="match status" value="1"/>
</dbReference>
<dbReference type="InterPro" id="IPR050111">
    <property type="entry name" value="C-type_lectin/snaclec_domain"/>
</dbReference>
<dbReference type="SMART" id="SM00060">
    <property type="entry name" value="FN3"/>
    <property type="match status" value="1"/>
</dbReference>
<feature type="transmembrane region" description="Helical" evidence="4">
    <location>
        <begin position="517"/>
        <end position="537"/>
    </location>
</feature>
<dbReference type="PANTHER" id="PTHR22803">
    <property type="entry name" value="MANNOSE, PHOSPHOLIPASE, LECTIN RECEPTOR RELATED"/>
    <property type="match status" value="1"/>
</dbReference>
<evidence type="ECO:0000313" key="9">
    <source>
        <dbReference type="Proteomes" id="UP000230750"/>
    </source>
</evidence>
<dbReference type="SMART" id="SM00042">
    <property type="entry name" value="CUB"/>
    <property type="match status" value="1"/>
</dbReference>
<dbReference type="PROSITE" id="PS50041">
    <property type="entry name" value="C_TYPE_LECTIN_2"/>
    <property type="match status" value="1"/>
</dbReference>
<dbReference type="InterPro" id="IPR000859">
    <property type="entry name" value="CUB_dom"/>
</dbReference>